<dbReference type="OMA" id="NEVLWFM"/>
<dbReference type="Gramene" id="KVI08140">
    <property type="protein sequence ID" value="KVI08140"/>
    <property type="gene ID" value="Ccrd_013491"/>
</dbReference>
<dbReference type="AlphaFoldDB" id="A0A103YFI9"/>
<dbReference type="GO" id="GO:0030145">
    <property type="term" value="F:manganese ion binding"/>
    <property type="evidence" value="ECO:0007669"/>
    <property type="project" value="EnsemblPlants"/>
</dbReference>
<dbReference type="InterPro" id="IPR004843">
    <property type="entry name" value="Calcineurin-like_PHP"/>
</dbReference>
<accession>A0A103YFI9</accession>
<dbReference type="Proteomes" id="UP000243975">
    <property type="component" value="Unassembled WGS sequence"/>
</dbReference>
<feature type="domain" description="Calcineurin-like phosphoesterase" evidence="1">
    <location>
        <begin position="10"/>
        <end position="129"/>
    </location>
</feature>
<dbReference type="EMBL" id="LEKV01001234">
    <property type="protein sequence ID" value="KVI08140.1"/>
    <property type="molecule type" value="Genomic_DNA"/>
</dbReference>
<dbReference type="Pfam" id="PF00149">
    <property type="entry name" value="Metallophos"/>
    <property type="match status" value="1"/>
</dbReference>
<dbReference type="Gene3D" id="3.60.21.10">
    <property type="match status" value="1"/>
</dbReference>
<name>A0A103YFI9_CYNCS</name>
<protein>
    <submittedName>
        <fullName evidence="2">Metallophosphoesterase domain-containing protein</fullName>
    </submittedName>
</protein>
<evidence type="ECO:0000313" key="3">
    <source>
        <dbReference type="Proteomes" id="UP000243975"/>
    </source>
</evidence>
<dbReference type="GO" id="GO:0005829">
    <property type="term" value="C:cytosol"/>
    <property type="evidence" value="ECO:0007669"/>
    <property type="project" value="EnsemblPlants"/>
</dbReference>
<reference evidence="2 3" key="1">
    <citation type="journal article" date="2016" name="Sci. Rep.">
        <title>The genome sequence of the outbreeding globe artichoke constructed de novo incorporating a phase-aware low-pass sequencing strategy of F1 progeny.</title>
        <authorList>
            <person name="Scaglione D."/>
            <person name="Reyes-Chin-Wo S."/>
            <person name="Acquadro A."/>
            <person name="Froenicke L."/>
            <person name="Portis E."/>
            <person name="Beitel C."/>
            <person name="Tirone M."/>
            <person name="Mauro R."/>
            <person name="Lo Monaco A."/>
            <person name="Mauromicale G."/>
            <person name="Faccioli P."/>
            <person name="Cattivelli L."/>
            <person name="Rieseberg L."/>
            <person name="Michelmore R."/>
            <person name="Lanteri S."/>
        </authorList>
    </citation>
    <scope>NUCLEOTIDE SEQUENCE [LARGE SCALE GENOMIC DNA]</scope>
    <source>
        <strain evidence="2">2C</strain>
    </source>
</reference>
<comment type="caution">
    <text evidence="2">The sequence shown here is derived from an EMBL/GenBank/DDBJ whole genome shotgun (WGS) entry which is preliminary data.</text>
</comment>
<dbReference type="STRING" id="59895.A0A103YFI9"/>
<keyword evidence="3" id="KW-1185">Reference proteome</keyword>
<dbReference type="CDD" id="cd07425">
    <property type="entry name" value="MPP_Shelphs"/>
    <property type="match status" value="1"/>
</dbReference>
<dbReference type="SUPFAM" id="SSF56300">
    <property type="entry name" value="Metallo-dependent phosphatases"/>
    <property type="match status" value="1"/>
</dbReference>
<evidence type="ECO:0000313" key="2">
    <source>
        <dbReference type="EMBL" id="KVI08140.1"/>
    </source>
</evidence>
<evidence type="ECO:0000259" key="1">
    <source>
        <dbReference type="Pfam" id="PF00149"/>
    </source>
</evidence>
<dbReference type="InterPro" id="IPR029052">
    <property type="entry name" value="Metallo-depent_PP-like"/>
</dbReference>
<dbReference type="PANTHER" id="PTHR47680:SF3">
    <property type="entry name" value="METALLO-DEPENDENT PHOSPHATASE-LIKE PROTEIN-RELATED"/>
    <property type="match status" value="1"/>
</dbReference>
<dbReference type="GO" id="GO:0016791">
    <property type="term" value="F:phosphatase activity"/>
    <property type="evidence" value="ECO:0007669"/>
    <property type="project" value="EnsemblPlants"/>
</dbReference>
<dbReference type="PANTHER" id="PTHR47680">
    <property type="entry name" value="SHEWANELLA-LIKE PROTEIN PHOSPHATASE 2"/>
    <property type="match status" value="1"/>
</dbReference>
<organism evidence="2 3">
    <name type="scientific">Cynara cardunculus var. scolymus</name>
    <name type="common">Globe artichoke</name>
    <name type="synonym">Cynara scolymus</name>
    <dbReference type="NCBI Taxonomy" id="59895"/>
    <lineage>
        <taxon>Eukaryota</taxon>
        <taxon>Viridiplantae</taxon>
        <taxon>Streptophyta</taxon>
        <taxon>Embryophyta</taxon>
        <taxon>Tracheophyta</taxon>
        <taxon>Spermatophyta</taxon>
        <taxon>Magnoliopsida</taxon>
        <taxon>eudicotyledons</taxon>
        <taxon>Gunneridae</taxon>
        <taxon>Pentapetalae</taxon>
        <taxon>asterids</taxon>
        <taxon>campanulids</taxon>
        <taxon>Asterales</taxon>
        <taxon>Asteraceae</taxon>
        <taxon>Carduoideae</taxon>
        <taxon>Cardueae</taxon>
        <taxon>Carduinae</taxon>
        <taxon>Cynara</taxon>
    </lineage>
</organism>
<gene>
    <name evidence="2" type="ORF">Ccrd_013491</name>
</gene>
<proteinExistence type="predicted"/>
<dbReference type="InterPro" id="IPR041787">
    <property type="entry name" value="MPP_Shelphs"/>
</dbReference>
<sequence length="336" mass="37128">MSPVVLIRGVAAVGDLHGDLLKSKQALRLAGLIDSQDRWSGGSSTLVQVGDVLDRGGQELKILYFLEKLKRQAVKVGGNVITMNGNHEIMNIDRNFFCVHPSGLDEFQNWAGWFSTGNNMKQLCDGLQKPKDLYDGIPSTFPGIKQQYMNGFRARIAALRPQGPIATRFLSKNLTVLVVGESVFVHGGILPEHVDYGLERINEDVRDWITGSRETVSSDLVRTRNSLLWLRKFSNETAEDCDCSLLEHALSTIPGARRMIMGHTIQRGGINGACNNRAIRIDVGMSQGCINGLPEVLEISEDSGLRILTSNPSDHQNRHDLLIPEQHGPREVEVQA</sequence>